<keyword evidence="1" id="KW-1133">Transmembrane helix</keyword>
<dbReference type="RefSeq" id="WP_091111285.1">
    <property type="nucleotide sequence ID" value="NZ_BKAF01000019.1"/>
</dbReference>
<accession>A0A1I3EQT1</accession>
<protein>
    <submittedName>
        <fullName evidence="2">Uncharacterized protein</fullName>
    </submittedName>
</protein>
<dbReference type="EMBL" id="FOQG01000004">
    <property type="protein sequence ID" value="SFI01210.1"/>
    <property type="molecule type" value="Genomic_DNA"/>
</dbReference>
<dbReference type="InterPro" id="IPR045393">
    <property type="entry name" value="DUF6518"/>
</dbReference>
<gene>
    <name evidence="2" type="ORF">SAMN05216561_10411</name>
</gene>
<proteinExistence type="predicted"/>
<evidence type="ECO:0000313" key="2">
    <source>
        <dbReference type="EMBL" id="SFI01210.1"/>
    </source>
</evidence>
<evidence type="ECO:0000256" key="1">
    <source>
        <dbReference type="SAM" id="Phobius"/>
    </source>
</evidence>
<feature type="transmembrane region" description="Helical" evidence="1">
    <location>
        <begin position="40"/>
        <end position="62"/>
    </location>
</feature>
<sequence>MIAVRRPSLWPAACLGAVSFVCLDLGYTAASELRGLSYDPLFWGAVGLIAGPAIGWSTSAAFDAGPFLSATGSSLIAGVALTDAFYGLTVVADTTVPCTGRSPAWRG</sequence>
<reference evidence="2 3" key="1">
    <citation type="submission" date="2016-10" db="EMBL/GenBank/DDBJ databases">
        <authorList>
            <person name="de Groot N.N."/>
        </authorList>
    </citation>
    <scope>NUCLEOTIDE SEQUENCE [LARGE SCALE GENOMIC DNA]</scope>
    <source>
        <strain evidence="2 3">CGMCC 1.11156</strain>
    </source>
</reference>
<name>A0A1I3EQT1_9ACTN</name>
<dbReference type="Pfam" id="PF20128">
    <property type="entry name" value="DUF6518"/>
    <property type="match status" value="1"/>
</dbReference>
<keyword evidence="3" id="KW-1185">Reference proteome</keyword>
<dbReference type="AlphaFoldDB" id="A0A1I3EQT1"/>
<keyword evidence="1" id="KW-0812">Transmembrane</keyword>
<keyword evidence="1" id="KW-0472">Membrane</keyword>
<evidence type="ECO:0000313" key="3">
    <source>
        <dbReference type="Proteomes" id="UP000198649"/>
    </source>
</evidence>
<organism evidence="2 3">
    <name type="scientific">Nocardioides psychrotolerans</name>
    <dbReference type="NCBI Taxonomy" id="1005945"/>
    <lineage>
        <taxon>Bacteria</taxon>
        <taxon>Bacillati</taxon>
        <taxon>Actinomycetota</taxon>
        <taxon>Actinomycetes</taxon>
        <taxon>Propionibacteriales</taxon>
        <taxon>Nocardioidaceae</taxon>
        <taxon>Nocardioides</taxon>
    </lineage>
</organism>
<dbReference type="Proteomes" id="UP000198649">
    <property type="component" value="Unassembled WGS sequence"/>
</dbReference>